<evidence type="ECO:0000256" key="3">
    <source>
        <dbReference type="ARBA" id="ARBA00023012"/>
    </source>
</evidence>
<keyword evidence="5" id="KW-0238">DNA-binding</keyword>
<sequence>MSGIRILLVDDNPSARALLAAFVEETPGLELCGEAGDGWQGLELTGRLGPDLVLLDLIMPGLDGIGFLEGLAGLPQGRKPRVIVLSGVSADAYVQHSCRLGADYYLVKPVNLRMLAQRISALFPAGEPRQEYGPAGWLLLRLGADSRLDGYGQTAFALELMAAAEAQIQMKEIYLSTARAFHTTAACVEKNMRTVIRGIHTAGSPAYSALLGSLRADRPPGNGAFLRRAAEELAEKERRNRK</sequence>
<dbReference type="Pfam" id="PF08769">
    <property type="entry name" value="Spo0A_C"/>
    <property type="match status" value="1"/>
</dbReference>
<evidence type="ECO:0000313" key="11">
    <source>
        <dbReference type="Proteomes" id="UP000760668"/>
    </source>
</evidence>
<dbReference type="AlphaFoldDB" id="A0A921MJE6"/>
<dbReference type="Gene3D" id="3.40.50.2300">
    <property type="match status" value="1"/>
</dbReference>
<dbReference type="PROSITE" id="PS50110">
    <property type="entry name" value="RESPONSE_REGULATORY"/>
    <property type="match status" value="1"/>
</dbReference>
<proteinExistence type="predicted"/>
<evidence type="ECO:0000256" key="8">
    <source>
        <dbReference type="PROSITE-ProRule" id="PRU00169"/>
    </source>
</evidence>
<dbReference type="GO" id="GO:0000976">
    <property type="term" value="F:transcription cis-regulatory region binding"/>
    <property type="evidence" value="ECO:0007669"/>
    <property type="project" value="TreeGrafter"/>
</dbReference>
<reference evidence="10" key="2">
    <citation type="submission" date="2021-09" db="EMBL/GenBank/DDBJ databases">
        <authorList>
            <person name="Gilroy R."/>
        </authorList>
    </citation>
    <scope>NUCLEOTIDE SEQUENCE</scope>
    <source>
        <strain evidence="10">CHK179-5677</strain>
    </source>
</reference>
<dbReference type="InterPro" id="IPR039420">
    <property type="entry name" value="WalR-like"/>
</dbReference>
<dbReference type="Proteomes" id="UP000760668">
    <property type="component" value="Unassembled WGS sequence"/>
</dbReference>
<dbReference type="GO" id="GO:0032993">
    <property type="term" value="C:protein-DNA complex"/>
    <property type="evidence" value="ECO:0007669"/>
    <property type="project" value="TreeGrafter"/>
</dbReference>
<keyword evidence="3" id="KW-0902">Two-component regulatory system</keyword>
<feature type="domain" description="Response regulatory" evidence="9">
    <location>
        <begin position="5"/>
        <end position="123"/>
    </location>
</feature>
<dbReference type="SMART" id="SM00448">
    <property type="entry name" value="REC"/>
    <property type="match status" value="1"/>
</dbReference>
<dbReference type="GO" id="GO:0003700">
    <property type="term" value="F:DNA-binding transcription factor activity"/>
    <property type="evidence" value="ECO:0007669"/>
    <property type="project" value="InterPro"/>
</dbReference>
<evidence type="ECO:0000256" key="1">
    <source>
        <dbReference type="ARBA" id="ARBA00018672"/>
    </source>
</evidence>
<organism evidence="10 11">
    <name type="scientific">Pseudoflavonifractor capillosus</name>
    <dbReference type="NCBI Taxonomy" id="106588"/>
    <lineage>
        <taxon>Bacteria</taxon>
        <taxon>Bacillati</taxon>
        <taxon>Bacillota</taxon>
        <taxon>Clostridia</taxon>
        <taxon>Eubacteriales</taxon>
        <taxon>Oscillospiraceae</taxon>
        <taxon>Pseudoflavonifractor</taxon>
    </lineage>
</organism>
<protein>
    <recommendedName>
        <fullName evidence="1">Stage 0 sporulation protein A homolog</fullName>
    </recommendedName>
</protein>
<evidence type="ECO:0000313" key="10">
    <source>
        <dbReference type="EMBL" id="HJG85694.1"/>
    </source>
</evidence>
<feature type="modified residue" description="4-aspartylphosphate" evidence="8">
    <location>
        <position position="56"/>
    </location>
</feature>
<evidence type="ECO:0000256" key="6">
    <source>
        <dbReference type="ARBA" id="ARBA00023163"/>
    </source>
</evidence>
<dbReference type="PANTHER" id="PTHR48111:SF1">
    <property type="entry name" value="TWO-COMPONENT RESPONSE REGULATOR ORR33"/>
    <property type="match status" value="1"/>
</dbReference>
<evidence type="ECO:0000259" key="9">
    <source>
        <dbReference type="PROSITE" id="PS50110"/>
    </source>
</evidence>
<dbReference type="InterPro" id="IPR011006">
    <property type="entry name" value="CheY-like_superfamily"/>
</dbReference>
<dbReference type="EMBL" id="DYUC01000013">
    <property type="protein sequence ID" value="HJG85694.1"/>
    <property type="molecule type" value="Genomic_DNA"/>
</dbReference>
<evidence type="ECO:0000256" key="7">
    <source>
        <dbReference type="ARBA" id="ARBA00024867"/>
    </source>
</evidence>
<dbReference type="GO" id="GO:0005509">
    <property type="term" value="F:calcium ion binding"/>
    <property type="evidence" value="ECO:0007669"/>
    <property type="project" value="InterPro"/>
</dbReference>
<dbReference type="Pfam" id="PF00072">
    <property type="entry name" value="Response_reg"/>
    <property type="match status" value="1"/>
</dbReference>
<reference evidence="10" key="1">
    <citation type="journal article" date="2021" name="PeerJ">
        <title>Extensive microbial diversity within the chicken gut microbiome revealed by metagenomics and culture.</title>
        <authorList>
            <person name="Gilroy R."/>
            <person name="Ravi A."/>
            <person name="Getino M."/>
            <person name="Pursley I."/>
            <person name="Horton D.L."/>
            <person name="Alikhan N.F."/>
            <person name="Baker D."/>
            <person name="Gharbi K."/>
            <person name="Hall N."/>
            <person name="Watson M."/>
            <person name="Adriaenssens E.M."/>
            <person name="Foster-Nyarko E."/>
            <person name="Jarju S."/>
            <person name="Secka A."/>
            <person name="Antonio M."/>
            <person name="Oren A."/>
            <person name="Chaudhuri R.R."/>
            <person name="La Ragione R."/>
            <person name="Hildebrand F."/>
            <person name="Pallen M.J."/>
        </authorList>
    </citation>
    <scope>NUCLEOTIDE SEQUENCE</scope>
    <source>
        <strain evidence="10">CHK179-5677</strain>
    </source>
</reference>
<dbReference type="InterPro" id="IPR001789">
    <property type="entry name" value="Sig_transdc_resp-reg_receiver"/>
</dbReference>
<dbReference type="SUPFAM" id="SSF52172">
    <property type="entry name" value="CheY-like"/>
    <property type="match status" value="1"/>
</dbReference>
<keyword evidence="2 8" id="KW-0597">Phosphoprotein</keyword>
<keyword evidence="6" id="KW-0804">Transcription</keyword>
<name>A0A921MJE6_9FIRM</name>
<comment type="caution">
    <text evidence="10">The sequence shown here is derived from an EMBL/GenBank/DDBJ whole genome shotgun (WGS) entry which is preliminary data.</text>
</comment>
<dbReference type="RefSeq" id="WP_295369313.1">
    <property type="nucleotide sequence ID" value="NZ_DYUC01000013.1"/>
</dbReference>
<dbReference type="SUPFAM" id="SSF46894">
    <property type="entry name" value="C-terminal effector domain of the bipartite response regulators"/>
    <property type="match status" value="1"/>
</dbReference>
<dbReference type="PANTHER" id="PTHR48111">
    <property type="entry name" value="REGULATOR OF RPOS"/>
    <property type="match status" value="1"/>
</dbReference>
<dbReference type="GO" id="GO:0000156">
    <property type="term" value="F:phosphorelay response regulator activity"/>
    <property type="evidence" value="ECO:0007669"/>
    <property type="project" value="TreeGrafter"/>
</dbReference>
<dbReference type="GO" id="GO:0005829">
    <property type="term" value="C:cytosol"/>
    <property type="evidence" value="ECO:0007669"/>
    <property type="project" value="TreeGrafter"/>
</dbReference>
<dbReference type="InterPro" id="IPR036388">
    <property type="entry name" value="WH-like_DNA-bd_sf"/>
</dbReference>
<dbReference type="GO" id="GO:0042173">
    <property type="term" value="P:regulation of sporulation resulting in formation of a cellular spore"/>
    <property type="evidence" value="ECO:0007669"/>
    <property type="project" value="InterPro"/>
</dbReference>
<dbReference type="InterPro" id="IPR014879">
    <property type="entry name" value="Spo0A_C"/>
</dbReference>
<gene>
    <name evidence="10" type="ORF">K8V01_01495</name>
</gene>
<evidence type="ECO:0000256" key="5">
    <source>
        <dbReference type="ARBA" id="ARBA00023125"/>
    </source>
</evidence>
<evidence type="ECO:0000256" key="4">
    <source>
        <dbReference type="ARBA" id="ARBA00023015"/>
    </source>
</evidence>
<accession>A0A921MJE6</accession>
<comment type="function">
    <text evidence="7">May play the central regulatory role in sporulation. It may be an element of the effector pathway responsible for the activation of sporulation genes in response to nutritional stress. Spo0A may act in concert with spo0H (a sigma factor) to control the expression of some genes that are critical to the sporulation process.</text>
</comment>
<dbReference type="InterPro" id="IPR016032">
    <property type="entry name" value="Sig_transdc_resp-reg_C-effctor"/>
</dbReference>
<evidence type="ECO:0000256" key="2">
    <source>
        <dbReference type="ARBA" id="ARBA00022553"/>
    </source>
</evidence>
<keyword evidence="4" id="KW-0805">Transcription regulation</keyword>
<dbReference type="Gene3D" id="1.10.10.10">
    <property type="entry name" value="Winged helix-like DNA-binding domain superfamily/Winged helix DNA-binding domain"/>
    <property type="match status" value="1"/>
</dbReference>